<name>A0ABN2S0N0_9ACTN</name>
<comment type="caution">
    <text evidence="2">The sequence shown here is derived from an EMBL/GenBank/DDBJ whole genome shotgun (WGS) entry which is preliminary data.</text>
</comment>
<evidence type="ECO:0000313" key="2">
    <source>
        <dbReference type="EMBL" id="GAA1978161.1"/>
    </source>
</evidence>
<evidence type="ECO:0008006" key="4">
    <source>
        <dbReference type="Google" id="ProtNLM"/>
    </source>
</evidence>
<organism evidence="2 3">
    <name type="scientific">Nocardioides panacihumi</name>
    <dbReference type="NCBI Taxonomy" id="400774"/>
    <lineage>
        <taxon>Bacteria</taxon>
        <taxon>Bacillati</taxon>
        <taxon>Actinomycetota</taxon>
        <taxon>Actinomycetes</taxon>
        <taxon>Propionibacteriales</taxon>
        <taxon>Nocardioidaceae</taxon>
        <taxon>Nocardioides</taxon>
    </lineage>
</organism>
<evidence type="ECO:0000313" key="3">
    <source>
        <dbReference type="Proteomes" id="UP001500571"/>
    </source>
</evidence>
<dbReference type="EMBL" id="BAAAPB010000008">
    <property type="protein sequence ID" value="GAA1978161.1"/>
    <property type="molecule type" value="Genomic_DNA"/>
</dbReference>
<gene>
    <name evidence="2" type="ORF">GCM10009798_44240</name>
</gene>
<feature type="region of interest" description="Disordered" evidence="1">
    <location>
        <begin position="26"/>
        <end position="58"/>
    </location>
</feature>
<proteinExistence type="predicted"/>
<dbReference type="Proteomes" id="UP001500571">
    <property type="component" value="Unassembled WGS sequence"/>
</dbReference>
<evidence type="ECO:0000256" key="1">
    <source>
        <dbReference type="SAM" id="MobiDB-lite"/>
    </source>
</evidence>
<sequence length="123" mass="13111">MWCEVADLPAVAGAAWTPLGASQAAETRARVRPETMRGFTCSPLNRGPQAPETGSARDRAFRNCPIREIVRSMAAIDTDVHCDYLQKWRTSGALSGPMRSDQRAGTGSHPTVSSRGAAGRLAA</sequence>
<keyword evidence="3" id="KW-1185">Reference proteome</keyword>
<reference evidence="2 3" key="1">
    <citation type="journal article" date="2019" name="Int. J. Syst. Evol. Microbiol.">
        <title>The Global Catalogue of Microorganisms (GCM) 10K type strain sequencing project: providing services to taxonomists for standard genome sequencing and annotation.</title>
        <authorList>
            <consortium name="The Broad Institute Genomics Platform"/>
            <consortium name="The Broad Institute Genome Sequencing Center for Infectious Disease"/>
            <person name="Wu L."/>
            <person name="Ma J."/>
        </authorList>
    </citation>
    <scope>NUCLEOTIDE SEQUENCE [LARGE SCALE GENOMIC DNA]</scope>
    <source>
        <strain evidence="2 3">JCM 15309</strain>
    </source>
</reference>
<feature type="compositionally biased region" description="Polar residues" evidence="1">
    <location>
        <begin position="103"/>
        <end position="114"/>
    </location>
</feature>
<protein>
    <recommendedName>
        <fullName evidence="4">Transposase</fullName>
    </recommendedName>
</protein>
<accession>A0ABN2S0N0</accession>
<feature type="region of interest" description="Disordered" evidence="1">
    <location>
        <begin position="92"/>
        <end position="123"/>
    </location>
</feature>